<reference evidence="1" key="1">
    <citation type="submission" date="2022-11" db="EMBL/GenBank/DDBJ databases">
        <title>Genome Sequence of Boeremia exigua.</title>
        <authorList>
            <person name="Buettner E."/>
        </authorList>
    </citation>
    <scope>NUCLEOTIDE SEQUENCE</scope>
    <source>
        <strain evidence="1">CU02</strain>
    </source>
</reference>
<keyword evidence="2" id="KW-1185">Reference proteome</keyword>
<dbReference type="Proteomes" id="UP001153331">
    <property type="component" value="Unassembled WGS sequence"/>
</dbReference>
<comment type="caution">
    <text evidence="1">The sequence shown here is derived from an EMBL/GenBank/DDBJ whole genome shotgun (WGS) entry which is preliminary data.</text>
</comment>
<protein>
    <submittedName>
        <fullName evidence="1">Uncharacterized protein</fullName>
    </submittedName>
</protein>
<proteinExistence type="predicted"/>
<organism evidence="1 2">
    <name type="scientific">Boeremia exigua</name>
    <dbReference type="NCBI Taxonomy" id="749465"/>
    <lineage>
        <taxon>Eukaryota</taxon>
        <taxon>Fungi</taxon>
        <taxon>Dikarya</taxon>
        <taxon>Ascomycota</taxon>
        <taxon>Pezizomycotina</taxon>
        <taxon>Dothideomycetes</taxon>
        <taxon>Pleosporomycetidae</taxon>
        <taxon>Pleosporales</taxon>
        <taxon>Pleosporineae</taxon>
        <taxon>Didymellaceae</taxon>
        <taxon>Boeremia</taxon>
    </lineage>
</organism>
<dbReference type="EMBL" id="JAPHNI010001116">
    <property type="protein sequence ID" value="KAJ8106624.1"/>
    <property type="molecule type" value="Genomic_DNA"/>
</dbReference>
<accession>A0ACC2HU71</accession>
<evidence type="ECO:0000313" key="2">
    <source>
        <dbReference type="Proteomes" id="UP001153331"/>
    </source>
</evidence>
<gene>
    <name evidence="1" type="ORF">OPT61_g9413</name>
</gene>
<evidence type="ECO:0000313" key="1">
    <source>
        <dbReference type="EMBL" id="KAJ8106624.1"/>
    </source>
</evidence>
<sequence>MSEQKHTKVLIAGGSIAGLTLANTLEQLGIEYLLLEKYSKIAPDLGASIGIFPNGFRILDQLGCYDAIKALVEGADAFQTLSMKSENGQVITEVKNASKQFNSRLGYEPIFVDRQMIIQILYERLRDKSRVLTDKGVVKVEQSPDQIKVVTADGDIIFADILIGADGIHSTVRREMWRLADQHDPGCFQPKERLDVPTEYCCIFGISRPSEKFPRYSSQNIQGQNYSYLIATGPNHRIYWFLFKKLPNTSHGLYDKIPRYTEDQRDALAAERASDRITDTLTFGELYAMRTTATLQALPEVVFKKWYYNRIMTIGDAAHKFNPIGGQGGNSAIEDAAVLADQLYALSTGKGDSTNFTDANVGKAFAETQRIRSGRAKEFLQTSHNMQSMQAMDTPFSKFVAKYIVPLSGSESVVKMICRAARGAARIKALPMPQRPHSELWDDERGSSLSWKYAGCTTFVTLFAVLVLVVWIKSRSVINVFKTNSKQPYLFELCAYHRPDNAFSSIDLAVVPAALLAHLHGAFIRPRTAYPQLHGWRPAHISGNVIIQEMRRPRLQQHFNNSTQQYEGVRASKFLNVKIGSQIKIREGAQKGSRKFRQYKFQTQKTHSTLKEEAAQHGHKAYLTANVEICTQPVLIERTNLL</sequence>
<name>A0ACC2HU71_9PLEO</name>